<evidence type="ECO:0000256" key="1">
    <source>
        <dbReference type="SAM" id="MobiDB-lite"/>
    </source>
</evidence>
<keyword evidence="3" id="KW-1185">Reference proteome</keyword>
<reference evidence="3" key="2">
    <citation type="submission" date="2015-01" db="EMBL/GenBank/DDBJ databases">
        <title>Evolutionary Origins and Diversification of the Mycorrhizal Mutualists.</title>
        <authorList>
            <consortium name="DOE Joint Genome Institute"/>
            <consortium name="Mycorrhizal Genomics Consortium"/>
            <person name="Kohler A."/>
            <person name="Kuo A."/>
            <person name="Nagy L.G."/>
            <person name="Floudas D."/>
            <person name="Copeland A."/>
            <person name="Barry K.W."/>
            <person name="Cichocki N."/>
            <person name="Veneault-Fourrey C."/>
            <person name="LaButti K."/>
            <person name="Lindquist E.A."/>
            <person name="Lipzen A."/>
            <person name="Lundell T."/>
            <person name="Morin E."/>
            <person name="Murat C."/>
            <person name="Riley R."/>
            <person name="Ohm R."/>
            <person name="Sun H."/>
            <person name="Tunlid A."/>
            <person name="Henrissat B."/>
            <person name="Grigoriev I.V."/>
            <person name="Hibbett D.S."/>
            <person name="Martin F."/>
        </authorList>
    </citation>
    <scope>NUCLEOTIDE SEQUENCE [LARGE SCALE GENOMIC DNA]</scope>
    <source>
        <strain evidence="3">F 1598</strain>
    </source>
</reference>
<feature type="region of interest" description="Disordered" evidence="1">
    <location>
        <begin position="178"/>
        <end position="212"/>
    </location>
</feature>
<dbReference type="InParanoid" id="A0A0C3CB74"/>
<gene>
    <name evidence="2" type="ORF">PILCRDRAFT_4202</name>
</gene>
<dbReference type="HOGENOM" id="CLU_1116105_0_0_1"/>
<feature type="compositionally biased region" description="Basic residues" evidence="1">
    <location>
        <begin position="182"/>
        <end position="194"/>
    </location>
</feature>
<dbReference type="OrthoDB" id="7691805at2759"/>
<proteinExistence type="predicted"/>
<organism evidence="2 3">
    <name type="scientific">Piloderma croceum (strain F 1598)</name>
    <dbReference type="NCBI Taxonomy" id="765440"/>
    <lineage>
        <taxon>Eukaryota</taxon>
        <taxon>Fungi</taxon>
        <taxon>Dikarya</taxon>
        <taxon>Basidiomycota</taxon>
        <taxon>Agaricomycotina</taxon>
        <taxon>Agaricomycetes</taxon>
        <taxon>Agaricomycetidae</taxon>
        <taxon>Atheliales</taxon>
        <taxon>Atheliaceae</taxon>
        <taxon>Piloderma</taxon>
    </lineage>
</organism>
<evidence type="ECO:0000313" key="3">
    <source>
        <dbReference type="Proteomes" id="UP000054166"/>
    </source>
</evidence>
<dbReference type="Proteomes" id="UP000054166">
    <property type="component" value="Unassembled WGS sequence"/>
</dbReference>
<name>A0A0C3CB74_PILCF</name>
<dbReference type="EMBL" id="KN832980">
    <property type="protein sequence ID" value="KIM86957.1"/>
    <property type="molecule type" value="Genomic_DNA"/>
</dbReference>
<sequence length="249" mass="27758">MKLPAHSHSSIILTYYAWDLFASEFSQTSSGLIMLWFRRLTKQLPSGGDVSAHVTSFQEAIRYLVNSEFEIPGYIAAAILLSTLPSDPRDPHSWNQHIASVKIDKSTTTLLSVVNGILEEKQCLTKDDKTDAQKQESALATLEQTTHKHGKPFCRNRMCEGHSTSECCGIGVDKNKQDKQKSFKKSRRKKKGKEKAHNTTNGGGGDSRSENEDSHLVKFEKCLTTKITNFSDYSLFDSNSLSSPNNPDV</sequence>
<protein>
    <submittedName>
        <fullName evidence="2">Uncharacterized protein</fullName>
    </submittedName>
</protein>
<accession>A0A0C3CB74</accession>
<reference evidence="2 3" key="1">
    <citation type="submission" date="2014-04" db="EMBL/GenBank/DDBJ databases">
        <authorList>
            <consortium name="DOE Joint Genome Institute"/>
            <person name="Kuo A."/>
            <person name="Tarkka M."/>
            <person name="Buscot F."/>
            <person name="Kohler A."/>
            <person name="Nagy L.G."/>
            <person name="Floudas D."/>
            <person name="Copeland A."/>
            <person name="Barry K.W."/>
            <person name="Cichocki N."/>
            <person name="Veneault-Fourrey C."/>
            <person name="LaButti K."/>
            <person name="Lindquist E.A."/>
            <person name="Lipzen A."/>
            <person name="Lundell T."/>
            <person name="Morin E."/>
            <person name="Murat C."/>
            <person name="Sun H."/>
            <person name="Tunlid A."/>
            <person name="Henrissat B."/>
            <person name="Grigoriev I.V."/>
            <person name="Hibbett D.S."/>
            <person name="Martin F."/>
            <person name="Nordberg H.P."/>
            <person name="Cantor M.N."/>
            <person name="Hua S.X."/>
        </authorList>
    </citation>
    <scope>NUCLEOTIDE SEQUENCE [LARGE SCALE GENOMIC DNA]</scope>
    <source>
        <strain evidence="2 3">F 1598</strain>
    </source>
</reference>
<dbReference type="AlphaFoldDB" id="A0A0C3CB74"/>
<evidence type="ECO:0000313" key="2">
    <source>
        <dbReference type="EMBL" id="KIM86957.1"/>
    </source>
</evidence>